<dbReference type="RefSeq" id="WP_104700116.1">
    <property type="nucleotide sequence ID" value="NZ_FZPP01000021.1"/>
</dbReference>
<dbReference type="OrthoDB" id="9810365at2"/>
<dbReference type="SUPFAM" id="SSF50677">
    <property type="entry name" value="ValRS/IleRS/LeuRS editing domain"/>
    <property type="match status" value="1"/>
</dbReference>
<dbReference type="Pfam" id="PF13603">
    <property type="entry name" value="tRNA-synt_1_2"/>
    <property type="match status" value="1"/>
</dbReference>
<comment type="similarity">
    <text evidence="1 8 9">Belongs to the class-I aminoacyl-tRNA synthetase family.</text>
</comment>
<dbReference type="Pfam" id="PF09334">
    <property type="entry name" value="tRNA-synt_1g"/>
    <property type="match status" value="2"/>
</dbReference>
<evidence type="ECO:0000256" key="3">
    <source>
        <dbReference type="ARBA" id="ARBA00022598"/>
    </source>
</evidence>
<dbReference type="InterPro" id="IPR014729">
    <property type="entry name" value="Rossmann-like_a/b/a_fold"/>
</dbReference>
<dbReference type="Gene3D" id="1.10.730.10">
    <property type="entry name" value="Isoleucyl-tRNA Synthetase, Domain 1"/>
    <property type="match status" value="1"/>
</dbReference>
<keyword evidence="7 8" id="KW-0030">Aminoacyl-tRNA synthetase</keyword>
<organism evidence="12 13">
    <name type="scientific">Helicobacter marmotae</name>
    <dbReference type="NCBI Taxonomy" id="152490"/>
    <lineage>
        <taxon>Bacteria</taxon>
        <taxon>Pseudomonadati</taxon>
        <taxon>Campylobacterota</taxon>
        <taxon>Epsilonproteobacteria</taxon>
        <taxon>Campylobacterales</taxon>
        <taxon>Helicobacteraceae</taxon>
        <taxon>Helicobacter</taxon>
    </lineage>
</organism>
<evidence type="ECO:0000259" key="11">
    <source>
        <dbReference type="Pfam" id="PF13603"/>
    </source>
</evidence>
<keyword evidence="3 8" id="KW-0436">Ligase</keyword>
<dbReference type="PANTHER" id="PTHR43740">
    <property type="entry name" value="LEUCYL-TRNA SYNTHETASE"/>
    <property type="match status" value="1"/>
</dbReference>
<dbReference type="CDD" id="cd07958">
    <property type="entry name" value="Anticodon_Ia_Leu_BEm"/>
    <property type="match status" value="1"/>
</dbReference>
<dbReference type="Gene3D" id="3.10.20.590">
    <property type="match status" value="1"/>
</dbReference>
<dbReference type="GO" id="GO:0005524">
    <property type="term" value="F:ATP binding"/>
    <property type="evidence" value="ECO:0007669"/>
    <property type="project" value="UniProtKB-UniRule"/>
</dbReference>
<name>A0A3D8I469_9HELI</name>
<dbReference type="SUPFAM" id="SSF47323">
    <property type="entry name" value="Anticodon-binding domain of a subclass of class I aminoacyl-tRNA synthetases"/>
    <property type="match status" value="1"/>
</dbReference>
<feature type="domain" description="Methionyl/Leucyl tRNA synthetase" evidence="10">
    <location>
        <begin position="578"/>
        <end position="635"/>
    </location>
</feature>
<dbReference type="PRINTS" id="PR00985">
    <property type="entry name" value="TRNASYNTHLEU"/>
</dbReference>
<evidence type="ECO:0000256" key="4">
    <source>
        <dbReference type="ARBA" id="ARBA00022741"/>
    </source>
</evidence>
<sequence>MAEEYNPKHIESKWQDYWQEHRSFEPLEIDSKKEKKYILSMFPYPSGAIHMGHVRNYCIGDALARNYRKNGYNVLHPMGWDAFGMPAENAAIKNKSHPKTWTYSNIEAMKRELNSLGLSFSREREFATCDSLYTRFEQEFFIKMWEKGLIYRKEASLNYCPNDKTILANEQVIEGKCWRCDTPVVQKQMFQYYIKITDYAEELLAYLDTLEGHWPPQVLSMQRNWIGKSKGLKFSFAFNAPSVKKLGISGLEVFTTRPDTIYGVTYCAIAPEHPVVEALLAKNALKGELKEAIESLRNTNARERAQKDKIGFDLGVRVIHPLTGEEIPVWVANFVLMEYGTGAIMSVPMHDERDYEFAKVYNLPLKCVLTRQKDEPIPTQEQMSQGVMEIEEGYLVNSETFNALSSTQAKEQIIALFEQRGMGEGVIMYRLRDWGVSRQRYWGAPIPMVHCQSCGIVPENMANLPITLPEDVVINGEGNPLDKHPTWRHCSCPKCGKEALRESDTMDTFVQSSWYFLRYSTPPSMWEDKPFDTTCLKYWLNVDEYIGGIEHAILHLLYARFFTKVLRDLGYVQIDEPFANLLTQGMVLKNGAKMSKSKGNIVNPNEIIARFGADSARLFVLFAAPPMRELEWNDSALEGAYRFLRRLWDRAVHIESTETLPKITHKDLKSNEQYARQKVYEALQKSHDIFSKKQVGYPFNTLIAATMEAFNALSEQENTQVWSEGYFILLHILEPIAPHICWELSQRYFKLANFGHIEVDYNALKKERVKYAITLNGKKRSEIELSLELSQEEIINEAKQSVEKWLKDATILKEIVVPNKLVNFVVK</sequence>
<comment type="caution">
    <text evidence="12">The sequence shown here is derived from an EMBL/GenBank/DDBJ whole genome shotgun (WGS) entry which is preliminary data.</text>
</comment>
<evidence type="ECO:0000313" key="12">
    <source>
        <dbReference type="EMBL" id="RDU59805.1"/>
    </source>
</evidence>
<dbReference type="GO" id="GO:0002161">
    <property type="term" value="F:aminoacyl-tRNA deacylase activity"/>
    <property type="evidence" value="ECO:0007669"/>
    <property type="project" value="InterPro"/>
</dbReference>
<dbReference type="GO" id="GO:0005829">
    <property type="term" value="C:cytosol"/>
    <property type="evidence" value="ECO:0007669"/>
    <property type="project" value="TreeGrafter"/>
</dbReference>
<evidence type="ECO:0000256" key="2">
    <source>
        <dbReference type="ARBA" id="ARBA00022490"/>
    </source>
</evidence>
<keyword evidence="4 8" id="KW-0547">Nucleotide-binding</keyword>
<dbReference type="PANTHER" id="PTHR43740:SF2">
    <property type="entry name" value="LEUCINE--TRNA LIGASE, MITOCHONDRIAL"/>
    <property type="match status" value="1"/>
</dbReference>
<keyword evidence="13" id="KW-1185">Reference proteome</keyword>
<accession>A0A3D8I469</accession>
<evidence type="ECO:0000256" key="5">
    <source>
        <dbReference type="ARBA" id="ARBA00022840"/>
    </source>
</evidence>
<proteinExistence type="inferred from homology"/>
<gene>
    <name evidence="8" type="primary">leuS</name>
    <name evidence="12" type="ORF">CQA63_05145</name>
</gene>
<evidence type="ECO:0000256" key="8">
    <source>
        <dbReference type="HAMAP-Rule" id="MF_00049"/>
    </source>
</evidence>
<reference evidence="12 13" key="1">
    <citation type="submission" date="2018-04" db="EMBL/GenBank/DDBJ databases">
        <title>Novel Campyloabacter and Helicobacter Species and Strains.</title>
        <authorList>
            <person name="Mannion A.J."/>
            <person name="Shen Z."/>
            <person name="Fox J.G."/>
        </authorList>
    </citation>
    <scope>NUCLEOTIDE SEQUENCE [LARGE SCALE GENOMIC DNA]</scope>
    <source>
        <strain evidence="12 13">MIT 98-6070</strain>
    </source>
</reference>
<dbReference type="HAMAP" id="MF_00049_B">
    <property type="entry name" value="Leu_tRNA_synth_B"/>
    <property type="match status" value="1"/>
</dbReference>
<feature type="domain" description="Leucyl-tRNA synthetase editing" evidence="11">
    <location>
        <begin position="223"/>
        <end position="415"/>
    </location>
</feature>
<dbReference type="GO" id="GO:0004823">
    <property type="term" value="F:leucine-tRNA ligase activity"/>
    <property type="evidence" value="ECO:0007669"/>
    <property type="project" value="UniProtKB-UniRule"/>
</dbReference>
<dbReference type="InterPro" id="IPR002302">
    <property type="entry name" value="Leu-tRNA-ligase"/>
</dbReference>
<protein>
    <recommendedName>
        <fullName evidence="8">Leucine--tRNA ligase</fullName>
        <ecNumber evidence="8">6.1.1.4</ecNumber>
    </recommendedName>
    <alternativeName>
        <fullName evidence="8">Leucyl-tRNA synthetase</fullName>
        <shortName evidence="8">LeuRS</shortName>
    </alternativeName>
</protein>
<dbReference type="GO" id="GO:0006429">
    <property type="term" value="P:leucyl-tRNA aminoacylation"/>
    <property type="evidence" value="ECO:0007669"/>
    <property type="project" value="UniProtKB-UniRule"/>
</dbReference>
<dbReference type="Gene3D" id="3.40.50.620">
    <property type="entry name" value="HUPs"/>
    <property type="match status" value="2"/>
</dbReference>
<evidence type="ECO:0000256" key="1">
    <source>
        <dbReference type="ARBA" id="ARBA00005594"/>
    </source>
</evidence>
<dbReference type="InterPro" id="IPR025709">
    <property type="entry name" value="Leu_tRNA-synth_edit"/>
</dbReference>
<dbReference type="InterPro" id="IPR009080">
    <property type="entry name" value="tRNAsynth_Ia_anticodon-bd"/>
</dbReference>
<comment type="subcellular location">
    <subcellularLocation>
        <location evidence="8">Cytoplasm</location>
    </subcellularLocation>
</comment>
<dbReference type="FunFam" id="1.10.730.10:FF:000002">
    <property type="entry name" value="Leucine--tRNA ligase"/>
    <property type="match status" value="1"/>
</dbReference>
<dbReference type="EMBL" id="NXLR01000008">
    <property type="protein sequence ID" value="RDU59805.1"/>
    <property type="molecule type" value="Genomic_DNA"/>
</dbReference>
<keyword evidence="5 8" id="KW-0067">ATP-binding</keyword>
<dbReference type="SUPFAM" id="SSF52374">
    <property type="entry name" value="Nucleotidylyl transferase"/>
    <property type="match status" value="1"/>
</dbReference>
<keyword evidence="2 8" id="KW-0963">Cytoplasm</keyword>
<evidence type="ECO:0000256" key="7">
    <source>
        <dbReference type="ARBA" id="ARBA00023146"/>
    </source>
</evidence>
<evidence type="ECO:0000256" key="9">
    <source>
        <dbReference type="RuleBase" id="RU363039"/>
    </source>
</evidence>
<feature type="short sequence motif" description="'KMSKS' region" evidence="8">
    <location>
        <begin position="593"/>
        <end position="597"/>
    </location>
</feature>
<feature type="domain" description="Methionyl/Leucyl tRNA synthetase" evidence="10">
    <location>
        <begin position="37"/>
        <end position="181"/>
    </location>
</feature>
<comment type="catalytic activity">
    <reaction evidence="8">
        <text>tRNA(Leu) + L-leucine + ATP = L-leucyl-tRNA(Leu) + AMP + diphosphate</text>
        <dbReference type="Rhea" id="RHEA:11688"/>
        <dbReference type="Rhea" id="RHEA-COMP:9613"/>
        <dbReference type="Rhea" id="RHEA-COMP:9622"/>
        <dbReference type="ChEBI" id="CHEBI:30616"/>
        <dbReference type="ChEBI" id="CHEBI:33019"/>
        <dbReference type="ChEBI" id="CHEBI:57427"/>
        <dbReference type="ChEBI" id="CHEBI:78442"/>
        <dbReference type="ChEBI" id="CHEBI:78494"/>
        <dbReference type="ChEBI" id="CHEBI:456215"/>
        <dbReference type="EC" id="6.1.1.4"/>
    </reaction>
</comment>
<dbReference type="PROSITE" id="PS00178">
    <property type="entry name" value="AA_TRNA_LIGASE_I"/>
    <property type="match status" value="1"/>
</dbReference>
<evidence type="ECO:0000259" key="10">
    <source>
        <dbReference type="Pfam" id="PF09334"/>
    </source>
</evidence>
<dbReference type="InterPro" id="IPR015413">
    <property type="entry name" value="Methionyl/Leucyl_tRNA_Synth"/>
</dbReference>
<dbReference type="AlphaFoldDB" id="A0A3D8I469"/>
<dbReference type="Proteomes" id="UP000256599">
    <property type="component" value="Unassembled WGS sequence"/>
</dbReference>
<feature type="short sequence motif" description="'HIGH' region" evidence="8">
    <location>
        <begin position="43"/>
        <end position="53"/>
    </location>
</feature>
<dbReference type="NCBIfam" id="TIGR00396">
    <property type="entry name" value="leuS_bact"/>
    <property type="match status" value="1"/>
</dbReference>
<evidence type="ECO:0000256" key="6">
    <source>
        <dbReference type="ARBA" id="ARBA00022917"/>
    </source>
</evidence>
<feature type="binding site" evidence="8">
    <location>
        <position position="596"/>
    </location>
    <ligand>
        <name>ATP</name>
        <dbReference type="ChEBI" id="CHEBI:30616"/>
    </ligand>
</feature>
<keyword evidence="6 8" id="KW-0648">Protein biosynthesis</keyword>
<dbReference type="FunFam" id="3.40.50.620:FF:000003">
    <property type="entry name" value="Leucine--tRNA ligase"/>
    <property type="match status" value="1"/>
</dbReference>
<dbReference type="InterPro" id="IPR009008">
    <property type="entry name" value="Val/Leu/Ile-tRNA-synth_edit"/>
</dbReference>
<dbReference type="EC" id="6.1.1.4" evidence="8"/>
<dbReference type="InterPro" id="IPR001412">
    <property type="entry name" value="aa-tRNA-synth_I_CS"/>
</dbReference>
<evidence type="ECO:0000313" key="13">
    <source>
        <dbReference type="Proteomes" id="UP000256599"/>
    </source>
</evidence>